<comment type="caution">
    <text evidence="2">The sequence shown here is derived from an EMBL/GenBank/DDBJ whole genome shotgun (WGS) entry which is preliminary data.</text>
</comment>
<feature type="chain" id="PRO_5001811387" description="Secreted protein" evidence="1">
    <location>
        <begin position="24"/>
        <end position="114"/>
    </location>
</feature>
<accession>A0A086MTT8</accession>
<sequence length="114" mass="12050">MSRFKFVAGAVLALGLAVPSASAVATSATGGGVTATTPWDGSNGRISVYDGSNDSNWGKAEYYRTASADTKRTLWNKSGYKTRVTSGDGSKVFYFQACDENDWSPDDCSGWKAA</sequence>
<evidence type="ECO:0000313" key="3">
    <source>
        <dbReference type="Proteomes" id="UP000029095"/>
    </source>
</evidence>
<dbReference type="AlphaFoldDB" id="A0A086MTT8"/>
<reference evidence="2 3" key="1">
    <citation type="submission" date="2014-05" db="EMBL/GenBank/DDBJ databases">
        <title>Complete genome sequence of the Streptomyces mutabilis TRM45540.</title>
        <authorList>
            <person name="Luo X."/>
            <person name="Zhang L."/>
        </authorList>
    </citation>
    <scope>NUCLEOTIDE SEQUENCE [LARGE SCALE GENOMIC DNA]</scope>
    <source>
        <strain evidence="2 3">TRM45540</strain>
    </source>
</reference>
<organism evidence="2 3">
    <name type="scientific">Streptomyces mutabilis</name>
    <dbReference type="NCBI Taxonomy" id="67332"/>
    <lineage>
        <taxon>Bacteria</taxon>
        <taxon>Bacillati</taxon>
        <taxon>Actinomycetota</taxon>
        <taxon>Actinomycetes</taxon>
        <taxon>Kitasatosporales</taxon>
        <taxon>Streptomycetaceae</taxon>
        <taxon>Streptomyces</taxon>
    </lineage>
</organism>
<evidence type="ECO:0000313" key="2">
    <source>
        <dbReference type="EMBL" id="KFG72306.1"/>
    </source>
</evidence>
<keyword evidence="3" id="KW-1185">Reference proteome</keyword>
<protein>
    <recommendedName>
        <fullName evidence="4">Secreted protein</fullName>
    </recommendedName>
</protein>
<feature type="signal peptide" evidence="1">
    <location>
        <begin position="1"/>
        <end position="23"/>
    </location>
</feature>
<keyword evidence="1" id="KW-0732">Signal</keyword>
<proteinExistence type="predicted"/>
<dbReference type="EMBL" id="JNFQ01000003">
    <property type="protein sequence ID" value="KFG72306.1"/>
    <property type="molecule type" value="Genomic_DNA"/>
</dbReference>
<name>A0A086MTT8_9ACTN</name>
<dbReference type="HOGENOM" id="CLU_2208583_0_0_11"/>
<evidence type="ECO:0000256" key="1">
    <source>
        <dbReference type="SAM" id="SignalP"/>
    </source>
</evidence>
<dbReference type="Proteomes" id="UP000029095">
    <property type="component" value="Unassembled WGS sequence"/>
</dbReference>
<dbReference type="STRING" id="1915400.FM21_29595"/>
<evidence type="ECO:0008006" key="4">
    <source>
        <dbReference type="Google" id="ProtNLM"/>
    </source>
</evidence>
<gene>
    <name evidence="2" type="ORF">FM21_29595</name>
</gene>